<keyword evidence="2" id="KW-1185">Reference proteome</keyword>
<dbReference type="Proteomes" id="UP000244336">
    <property type="component" value="Chromosome 1"/>
</dbReference>
<proteinExistence type="predicted"/>
<dbReference type="Gramene" id="PUZ76492">
    <property type="protein sequence ID" value="PUZ76492"/>
    <property type="gene ID" value="GQ55_1G295400"/>
</dbReference>
<dbReference type="EMBL" id="CM009749">
    <property type="protein sequence ID" value="PUZ76492.1"/>
    <property type="molecule type" value="Genomic_DNA"/>
</dbReference>
<evidence type="ECO:0000313" key="1">
    <source>
        <dbReference type="EMBL" id="PUZ76492.1"/>
    </source>
</evidence>
<protein>
    <recommendedName>
        <fullName evidence="3">BED-type domain-containing protein</fullName>
    </recommendedName>
</protein>
<evidence type="ECO:0008006" key="3">
    <source>
        <dbReference type="Google" id="ProtNLM"/>
    </source>
</evidence>
<dbReference type="AlphaFoldDB" id="A0A2T7F8U0"/>
<name>A0A2T7F8U0_9POAL</name>
<accession>A0A2T7F8U0</accession>
<sequence>MHIRPLGLSVSQQDRRWLWNRFSDLDQIVKGLLPLPALDESRQEAGTEIKDYMFLYFPELRPAVAPVRGKPLSPVWRYGEKVRRADGTTGFRCFSCHRVFWSSGVNRLRVHLEGGSAHQGSCPAVLPCTLESLARIPRA</sequence>
<dbReference type="OrthoDB" id="10538630at2759"/>
<reference evidence="1 2" key="1">
    <citation type="submission" date="2018-04" db="EMBL/GenBank/DDBJ databases">
        <title>WGS assembly of Panicum hallii var. hallii HAL2.</title>
        <authorList>
            <person name="Lovell J."/>
            <person name="Jenkins J."/>
            <person name="Lowry D."/>
            <person name="Mamidi S."/>
            <person name="Sreedasyam A."/>
            <person name="Weng X."/>
            <person name="Barry K."/>
            <person name="Bonette J."/>
            <person name="Campitelli B."/>
            <person name="Daum C."/>
            <person name="Gordon S."/>
            <person name="Gould B."/>
            <person name="Lipzen A."/>
            <person name="MacQueen A."/>
            <person name="Palacio-Mejia J."/>
            <person name="Plott C."/>
            <person name="Shakirov E."/>
            <person name="Shu S."/>
            <person name="Yoshinaga Y."/>
            <person name="Zane M."/>
            <person name="Rokhsar D."/>
            <person name="Grimwood J."/>
            <person name="Schmutz J."/>
            <person name="Juenger T."/>
        </authorList>
    </citation>
    <scope>NUCLEOTIDE SEQUENCE [LARGE SCALE GENOMIC DNA]</scope>
    <source>
        <strain evidence="2">cv. HAL2</strain>
    </source>
</reference>
<gene>
    <name evidence="1" type="ORF">GQ55_1G295400</name>
</gene>
<organism evidence="1 2">
    <name type="scientific">Panicum hallii var. hallii</name>
    <dbReference type="NCBI Taxonomy" id="1504633"/>
    <lineage>
        <taxon>Eukaryota</taxon>
        <taxon>Viridiplantae</taxon>
        <taxon>Streptophyta</taxon>
        <taxon>Embryophyta</taxon>
        <taxon>Tracheophyta</taxon>
        <taxon>Spermatophyta</taxon>
        <taxon>Magnoliopsida</taxon>
        <taxon>Liliopsida</taxon>
        <taxon>Poales</taxon>
        <taxon>Poaceae</taxon>
        <taxon>PACMAD clade</taxon>
        <taxon>Panicoideae</taxon>
        <taxon>Panicodae</taxon>
        <taxon>Paniceae</taxon>
        <taxon>Panicinae</taxon>
        <taxon>Panicum</taxon>
        <taxon>Panicum sect. Panicum</taxon>
    </lineage>
</organism>
<evidence type="ECO:0000313" key="2">
    <source>
        <dbReference type="Proteomes" id="UP000244336"/>
    </source>
</evidence>